<keyword evidence="2" id="KW-1133">Transmembrane helix</keyword>
<keyword evidence="2" id="KW-0472">Membrane</keyword>
<proteinExistence type="predicted"/>
<evidence type="ECO:0000313" key="5">
    <source>
        <dbReference type="EMBL" id="KAF1957838.1"/>
    </source>
</evidence>
<keyword evidence="3" id="KW-0732">Signal</keyword>
<dbReference type="InterPro" id="IPR056145">
    <property type="entry name" value="DUF7728"/>
</dbReference>
<dbReference type="EMBL" id="ML976988">
    <property type="protein sequence ID" value="KAF1957838.1"/>
    <property type="molecule type" value="Genomic_DNA"/>
</dbReference>
<dbReference type="Pfam" id="PF24854">
    <property type="entry name" value="DUF7728"/>
    <property type="match status" value="1"/>
</dbReference>
<gene>
    <name evidence="5" type="ORF">CC80DRAFT_491190</name>
</gene>
<accession>A0A6A5TZG8</accession>
<keyword evidence="6" id="KW-1185">Reference proteome</keyword>
<feature type="transmembrane region" description="Helical" evidence="2">
    <location>
        <begin position="289"/>
        <end position="322"/>
    </location>
</feature>
<evidence type="ECO:0000313" key="6">
    <source>
        <dbReference type="Proteomes" id="UP000800035"/>
    </source>
</evidence>
<evidence type="ECO:0000256" key="1">
    <source>
        <dbReference type="SAM" id="MobiDB-lite"/>
    </source>
</evidence>
<evidence type="ECO:0000259" key="4">
    <source>
        <dbReference type="Pfam" id="PF24854"/>
    </source>
</evidence>
<dbReference type="PANTHER" id="PTHR40622">
    <property type="match status" value="1"/>
</dbReference>
<dbReference type="PANTHER" id="PTHR40622:SF1">
    <property type="match status" value="1"/>
</dbReference>
<evidence type="ECO:0000256" key="2">
    <source>
        <dbReference type="SAM" id="Phobius"/>
    </source>
</evidence>
<sequence length="381" mass="42064">MICRILGLTALVASTSAILIPPSVTAADLLGDDSALEITIDPMKRIVALECPTCAFATKQGKALSWQQDAGNSFLLDFEVGTNEDTLQVDGVQLYPPTFGYFAESFFVTQVDPAAEDALRLRVTGYNFHYSSADTVTEAGIELLPITFRVTSIEGQPVNPPALTVNLLKDTNGRLMIASFQTAKSDEAGPIAQEECNDWPLLCKWRAAIGDRINGLKSSASKGCHKLKGGNPMAHEGIEGKPPHRFRPGHPHHEPHHTKEGHVKGPHPHHYHHSHHHHDRFQMFFRRAFFTILIPILIGVFVGTLTYLIGMALGCIIAIVVAKVRGRVPYERIALEEEEAEYTRVPSEKEVYAELPGYEAPPVYEEAAEKEVVSENEEETK</sequence>
<dbReference type="AlphaFoldDB" id="A0A6A5TZG8"/>
<reference evidence="5" key="1">
    <citation type="journal article" date="2020" name="Stud. Mycol.">
        <title>101 Dothideomycetes genomes: a test case for predicting lifestyles and emergence of pathogens.</title>
        <authorList>
            <person name="Haridas S."/>
            <person name="Albert R."/>
            <person name="Binder M."/>
            <person name="Bloem J."/>
            <person name="Labutti K."/>
            <person name="Salamov A."/>
            <person name="Andreopoulos B."/>
            <person name="Baker S."/>
            <person name="Barry K."/>
            <person name="Bills G."/>
            <person name="Bluhm B."/>
            <person name="Cannon C."/>
            <person name="Castanera R."/>
            <person name="Culley D."/>
            <person name="Daum C."/>
            <person name="Ezra D."/>
            <person name="Gonzalez J."/>
            <person name="Henrissat B."/>
            <person name="Kuo A."/>
            <person name="Liang C."/>
            <person name="Lipzen A."/>
            <person name="Lutzoni F."/>
            <person name="Magnuson J."/>
            <person name="Mondo S."/>
            <person name="Nolan M."/>
            <person name="Ohm R."/>
            <person name="Pangilinan J."/>
            <person name="Park H.-J."/>
            <person name="Ramirez L."/>
            <person name="Alfaro M."/>
            <person name="Sun H."/>
            <person name="Tritt A."/>
            <person name="Yoshinaga Y."/>
            <person name="Zwiers L.-H."/>
            <person name="Turgeon B."/>
            <person name="Goodwin S."/>
            <person name="Spatafora J."/>
            <person name="Crous P."/>
            <person name="Grigoriev I."/>
        </authorList>
    </citation>
    <scope>NUCLEOTIDE SEQUENCE</scope>
    <source>
        <strain evidence="5">CBS 675.92</strain>
    </source>
</reference>
<feature type="domain" description="DUF7728" evidence="4">
    <location>
        <begin position="44"/>
        <end position="185"/>
    </location>
</feature>
<feature type="region of interest" description="Disordered" evidence="1">
    <location>
        <begin position="232"/>
        <end position="274"/>
    </location>
</feature>
<evidence type="ECO:0000256" key="3">
    <source>
        <dbReference type="SAM" id="SignalP"/>
    </source>
</evidence>
<feature type="signal peptide" evidence="3">
    <location>
        <begin position="1"/>
        <end position="17"/>
    </location>
</feature>
<organism evidence="5 6">
    <name type="scientific">Byssothecium circinans</name>
    <dbReference type="NCBI Taxonomy" id="147558"/>
    <lineage>
        <taxon>Eukaryota</taxon>
        <taxon>Fungi</taxon>
        <taxon>Dikarya</taxon>
        <taxon>Ascomycota</taxon>
        <taxon>Pezizomycotina</taxon>
        <taxon>Dothideomycetes</taxon>
        <taxon>Pleosporomycetidae</taxon>
        <taxon>Pleosporales</taxon>
        <taxon>Massarineae</taxon>
        <taxon>Massarinaceae</taxon>
        <taxon>Byssothecium</taxon>
    </lineage>
</organism>
<protein>
    <recommendedName>
        <fullName evidence="4">DUF7728 domain-containing protein</fullName>
    </recommendedName>
</protein>
<feature type="chain" id="PRO_5025615263" description="DUF7728 domain-containing protein" evidence="3">
    <location>
        <begin position="18"/>
        <end position="381"/>
    </location>
</feature>
<dbReference type="Proteomes" id="UP000800035">
    <property type="component" value="Unassembled WGS sequence"/>
</dbReference>
<keyword evidence="2" id="KW-0812">Transmembrane</keyword>
<feature type="compositionally biased region" description="Basic residues" evidence="1">
    <location>
        <begin position="243"/>
        <end position="256"/>
    </location>
</feature>
<name>A0A6A5TZG8_9PLEO</name>
<dbReference type="OrthoDB" id="5409353at2759"/>
<feature type="compositionally biased region" description="Basic residues" evidence="1">
    <location>
        <begin position="264"/>
        <end position="274"/>
    </location>
</feature>